<dbReference type="Pfam" id="PF03583">
    <property type="entry name" value="LIP"/>
    <property type="match status" value="2"/>
</dbReference>
<keyword evidence="2" id="KW-1185">Reference proteome</keyword>
<protein>
    <submittedName>
        <fullName evidence="1">Uncharacterized protein</fullName>
    </submittedName>
</protein>
<dbReference type="EMBL" id="CP032568">
    <property type="protein sequence ID" value="AYF79039.1"/>
    <property type="molecule type" value="Genomic_DNA"/>
</dbReference>
<dbReference type="OrthoDB" id="9798122at2"/>
<dbReference type="Gene3D" id="3.40.50.1820">
    <property type="entry name" value="alpha/beta hydrolase"/>
    <property type="match status" value="2"/>
</dbReference>
<proteinExistence type="predicted"/>
<gene>
    <name evidence="1" type="ORF">D7D52_14690</name>
</gene>
<dbReference type="GO" id="GO:0016042">
    <property type="term" value="P:lipid catabolic process"/>
    <property type="evidence" value="ECO:0007669"/>
    <property type="project" value="InterPro"/>
</dbReference>
<dbReference type="InterPro" id="IPR005152">
    <property type="entry name" value="Lipase_secreted"/>
</dbReference>
<organism evidence="1 2">
    <name type="scientific">Nocardia yunnanensis</name>
    <dbReference type="NCBI Taxonomy" id="2382165"/>
    <lineage>
        <taxon>Bacteria</taxon>
        <taxon>Bacillati</taxon>
        <taxon>Actinomycetota</taxon>
        <taxon>Actinomycetes</taxon>
        <taxon>Mycobacteriales</taxon>
        <taxon>Nocardiaceae</taxon>
        <taxon>Nocardia</taxon>
    </lineage>
</organism>
<evidence type="ECO:0000313" key="1">
    <source>
        <dbReference type="EMBL" id="AYF79039.1"/>
    </source>
</evidence>
<dbReference type="KEGG" id="nyu:D7D52_14690"/>
<reference evidence="1 2" key="1">
    <citation type="submission" date="2018-09" db="EMBL/GenBank/DDBJ databases">
        <title>Nocardia yunnanensis sp. nov., an actinomycete isolated from a soil sample.</title>
        <authorList>
            <person name="Zhang J."/>
        </authorList>
    </citation>
    <scope>NUCLEOTIDE SEQUENCE [LARGE SCALE GENOMIC DNA]</scope>
    <source>
        <strain evidence="1 2">CFHS0054</strain>
    </source>
</reference>
<name>A0A386ZQN4_9NOCA</name>
<dbReference type="Proteomes" id="UP000267164">
    <property type="component" value="Chromosome"/>
</dbReference>
<dbReference type="PANTHER" id="PTHR34853">
    <property type="match status" value="1"/>
</dbReference>
<dbReference type="InterPro" id="IPR029058">
    <property type="entry name" value="AB_hydrolase_fold"/>
</dbReference>
<dbReference type="AlphaFoldDB" id="A0A386ZQN4"/>
<accession>A0A386ZQN4</accession>
<dbReference type="PANTHER" id="PTHR34853:SF1">
    <property type="entry name" value="LIPASE 5"/>
    <property type="match status" value="1"/>
</dbReference>
<dbReference type="GO" id="GO:0004806">
    <property type="term" value="F:triacylglycerol lipase activity"/>
    <property type="evidence" value="ECO:0007669"/>
    <property type="project" value="InterPro"/>
</dbReference>
<dbReference type="RefSeq" id="WP_120744117.1">
    <property type="nucleotide sequence ID" value="NZ_CP032568.1"/>
</dbReference>
<evidence type="ECO:0000313" key="2">
    <source>
        <dbReference type="Proteomes" id="UP000267164"/>
    </source>
</evidence>
<sequence>MTSAPVASAAPSAADDPFYTAPAGYESTEPGTILRSRPVQVAALNLFPTHIRAWQLLYRTTDSHGDPYTAASTVMLPDGPVHPRPLLSYQTAVDAVTGMCRPSVALQQGTPIDFTNPDGPITAGNASAEILLAAVGLDHGWAVSIPDQGGVNDHFLTPREPGYIALDGIRAAEHFDPLTPAARDLVRQAKDRCTGQIVINADLDSLGRFLALPDFARYLTVPLDQFLHDPVIAEALRERGYAQSTPTAPIYLYNAVYDEASTIAGTDRQVSEYCANGASVTYRRDLFPFMFSAHGPVAVLGAPAAFTWLEQRMTGAPLPQGCDIQTVPSTLLDPAALTTFGSAIGTVLRTLLGLPLGG</sequence>